<evidence type="ECO:0000313" key="2">
    <source>
        <dbReference type="EMBL" id="RZC38403.1"/>
    </source>
</evidence>
<proteinExistence type="predicted"/>
<evidence type="ECO:0000313" key="3">
    <source>
        <dbReference type="Proteomes" id="UP000292052"/>
    </source>
</evidence>
<accession>A0A482W0K5</accession>
<dbReference type="InterPro" id="IPR049012">
    <property type="entry name" value="Mutator_transp_dom"/>
</dbReference>
<protein>
    <recommendedName>
        <fullName evidence="1">Mutator-like transposase domain-containing protein</fullName>
    </recommendedName>
</protein>
<dbReference type="OrthoDB" id="6431392at2759"/>
<gene>
    <name evidence="2" type="ORF">BDFB_013147</name>
</gene>
<dbReference type="Pfam" id="PF20700">
    <property type="entry name" value="Mutator"/>
    <property type="match status" value="1"/>
</dbReference>
<sequence>MSSETYRETETKLFQNVTEIATTEMIKVGKKDHRLVIEAGEVDEDGLPLITLIADDAWSKRLYQYNYKALSGVNCIIGPRTQVSYVG</sequence>
<dbReference type="Proteomes" id="UP000292052">
    <property type="component" value="Unassembled WGS sequence"/>
</dbReference>
<comment type="caution">
    <text evidence="2">The sequence shown here is derived from an EMBL/GenBank/DDBJ whole genome shotgun (WGS) entry which is preliminary data.</text>
</comment>
<reference evidence="2 3" key="1">
    <citation type="submission" date="2017-03" db="EMBL/GenBank/DDBJ databases">
        <title>Genome of the blue death feigning beetle - Asbolus verrucosus.</title>
        <authorList>
            <person name="Rider S.D."/>
        </authorList>
    </citation>
    <scope>NUCLEOTIDE SEQUENCE [LARGE SCALE GENOMIC DNA]</scope>
    <source>
        <strain evidence="2">Butters</strain>
        <tissue evidence="2">Head and leg muscle</tissue>
    </source>
</reference>
<evidence type="ECO:0000259" key="1">
    <source>
        <dbReference type="Pfam" id="PF20700"/>
    </source>
</evidence>
<organism evidence="2 3">
    <name type="scientific">Asbolus verrucosus</name>
    <name type="common">Desert ironclad beetle</name>
    <dbReference type="NCBI Taxonomy" id="1661398"/>
    <lineage>
        <taxon>Eukaryota</taxon>
        <taxon>Metazoa</taxon>
        <taxon>Ecdysozoa</taxon>
        <taxon>Arthropoda</taxon>
        <taxon>Hexapoda</taxon>
        <taxon>Insecta</taxon>
        <taxon>Pterygota</taxon>
        <taxon>Neoptera</taxon>
        <taxon>Endopterygota</taxon>
        <taxon>Coleoptera</taxon>
        <taxon>Polyphaga</taxon>
        <taxon>Cucujiformia</taxon>
        <taxon>Tenebrionidae</taxon>
        <taxon>Pimeliinae</taxon>
        <taxon>Asbolus</taxon>
    </lineage>
</organism>
<name>A0A482W0K5_ASBVE</name>
<dbReference type="EMBL" id="QDEB01043531">
    <property type="protein sequence ID" value="RZC38403.1"/>
    <property type="molecule type" value="Genomic_DNA"/>
</dbReference>
<feature type="domain" description="Mutator-like transposase" evidence="1">
    <location>
        <begin position="1"/>
        <end position="82"/>
    </location>
</feature>
<keyword evidence="3" id="KW-1185">Reference proteome</keyword>
<dbReference type="AlphaFoldDB" id="A0A482W0K5"/>